<dbReference type="Proteomes" id="UP000078046">
    <property type="component" value="Unassembled WGS sequence"/>
</dbReference>
<evidence type="ECO:0000313" key="1">
    <source>
        <dbReference type="EMBL" id="OAF69698.1"/>
    </source>
</evidence>
<reference evidence="1 2" key="1">
    <citation type="submission" date="2016-04" db="EMBL/GenBank/DDBJ databases">
        <title>The genome of Intoshia linei affirms orthonectids as highly simplified spiralians.</title>
        <authorList>
            <person name="Mikhailov K.V."/>
            <person name="Slusarev G.S."/>
            <person name="Nikitin M.A."/>
            <person name="Logacheva M.D."/>
            <person name="Penin A."/>
            <person name="Aleoshin V."/>
            <person name="Panchin Y.V."/>
        </authorList>
    </citation>
    <scope>NUCLEOTIDE SEQUENCE [LARGE SCALE GENOMIC DNA]</scope>
    <source>
        <strain evidence="1">Intl2013</strain>
        <tissue evidence="1">Whole animal</tissue>
    </source>
</reference>
<protein>
    <submittedName>
        <fullName evidence="1">Uncharacterized protein</fullName>
    </submittedName>
</protein>
<sequence length="85" mass="10110">MKSFIGRIARQRLDSNVKTERSVASIKLEISRWQTSNQMFEAIKFQSMKREATEPYESFFNRLTNQAYKCPFEGKDRINQQLIWG</sequence>
<dbReference type="AlphaFoldDB" id="A0A177B5Y7"/>
<feature type="non-terminal residue" evidence="1">
    <location>
        <position position="85"/>
    </location>
</feature>
<accession>A0A177B5Y7</accession>
<proteinExistence type="predicted"/>
<comment type="caution">
    <text evidence="1">The sequence shown here is derived from an EMBL/GenBank/DDBJ whole genome shotgun (WGS) entry which is preliminary data.</text>
</comment>
<dbReference type="EMBL" id="LWCA01000241">
    <property type="protein sequence ID" value="OAF69698.1"/>
    <property type="molecule type" value="Genomic_DNA"/>
</dbReference>
<organism evidence="1 2">
    <name type="scientific">Intoshia linei</name>
    <dbReference type="NCBI Taxonomy" id="1819745"/>
    <lineage>
        <taxon>Eukaryota</taxon>
        <taxon>Metazoa</taxon>
        <taxon>Spiralia</taxon>
        <taxon>Lophotrochozoa</taxon>
        <taxon>Mesozoa</taxon>
        <taxon>Orthonectida</taxon>
        <taxon>Rhopaluridae</taxon>
        <taxon>Intoshia</taxon>
    </lineage>
</organism>
<name>A0A177B5Y7_9BILA</name>
<keyword evidence="2" id="KW-1185">Reference proteome</keyword>
<evidence type="ECO:0000313" key="2">
    <source>
        <dbReference type="Proteomes" id="UP000078046"/>
    </source>
</evidence>
<gene>
    <name evidence="1" type="ORF">A3Q56_02541</name>
</gene>